<feature type="region of interest" description="Disordered" evidence="1">
    <location>
        <begin position="261"/>
        <end position="349"/>
    </location>
</feature>
<feature type="domain" description="SEC7" evidence="3">
    <location>
        <begin position="792"/>
        <end position="989"/>
    </location>
</feature>
<dbReference type="Gene3D" id="2.30.29.30">
    <property type="entry name" value="Pleckstrin-homology domain (PH domain)/Phosphotyrosine-binding domain (PTB)"/>
    <property type="match status" value="1"/>
</dbReference>
<dbReference type="InterPro" id="IPR000904">
    <property type="entry name" value="Sec7_dom"/>
</dbReference>
<feature type="region of interest" description="Disordered" evidence="1">
    <location>
        <begin position="536"/>
        <end position="564"/>
    </location>
</feature>
<dbReference type="EMBL" id="JAQQWI010000008">
    <property type="protein sequence ID" value="KAK8023291.1"/>
    <property type="molecule type" value="Genomic_DNA"/>
</dbReference>
<dbReference type="SUPFAM" id="SSF48425">
    <property type="entry name" value="Sec7 domain"/>
    <property type="match status" value="1"/>
</dbReference>
<evidence type="ECO:0000313" key="4">
    <source>
        <dbReference type="EMBL" id="KAK8023291.1"/>
    </source>
</evidence>
<dbReference type="InterPro" id="IPR001849">
    <property type="entry name" value="PH_domain"/>
</dbReference>
<dbReference type="InterPro" id="IPR023394">
    <property type="entry name" value="Sec7_C_sf"/>
</dbReference>
<evidence type="ECO:0000313" key="5">
    <source>
        <dbReference type="Proteomes" id="UP001396898"/>
    </source>
</evidence>
<reference evidence="4 5" key="1">
    <citation type="submission" date="2023-01" db="EMBL/GenBank/DDBJ databases">
        <title>Analysis of 21 Apiospora genomes using comparative genomics revels a genus with tremendous synthesis potential of carbohydrate active enzymes and secondary metabolites.</title>
        <authorList>
            <person name="Sorensen T."/>
        </authorList>
    </citation>
    <scope>NUCLEOTIDE SEQUENCE [LARGE SCALE GENOMIC DNA]</scope>
    <source>
        <strain evidence="4 5">CBS 20057</strain>
    </source>
</reference>
<comment type="caution">
    <text evidence="4">The sequence shown here is derived from an EMBL/GenBank/DDBJ whole genome shotgun (WGS) entry which is preliminary data.</text>
</comment>
<protein>
    <submittedName>
        <fullName evidence="4">Guanyl-nucleotide exchange factor</fullName>
    </submittedName>
</protein>
<evidence type="ECO:0000259" key="3">
    <source>
        <dbReference type="PROSITE" id="PS50190"/>
    </source>
</evidence>
<evidence type="ECO:0000256" key="1">
    <source>
        <dbReference type="SAM" id="MobiDB-lite"/>
    </source>
</evidence>
<feature type="compositionally biased region" description="Polar residues" evidence="1">
    <location>
        <begin position="261"/>
        <end position="270"/>
    </location>
</feature>
<dbReference type="InterPro" id="IPR035999">
    <property type="entry name" value="Sec7_dom_sf"/>
</dbReference>
<evidence type="ECO:0000259" key="2">
    <source>
        <dbReference type="PROSITE" id="PS50003"/>
    </source>
</evidence>
<dbReference type="InterPro" id="IPR011993">
    <property type="entry name" value="PH-like_dom_sf"/>
</dbReference>
<keyword evidence="5" id="KW-1185">Reference proteome</keyword>
<dbReference type="SMART" id="SM00222">
    <property type="entry name" value="Sec7"/>
    <property type="match status" value="1"/>
</dbReference>
<accession>A0ABR1RZE1</accession>
<dbReference type="Pfam" id="PF00169">
    <property type="entry name" value="PH"/>
    <property type="match status" value="1"/>
</dbReference>
<proteinExistence type="predicted"/>
<dbReference type="Gene3D" id="1.10.1000.11">
    <property type="entry name" value="Arf Nucleotide-binding Site Opener,domain 2"/>
    <property type="match status" value="1"/>
</dbReference>
<dbReference type="PANTHER" id="PTHR35391:SF7">
    <property type="entry name" value="C2H2-TYPE DOMAIN-CONTAINING PROTEIN"/>
    <property type="match status" value="1"/>
</dbReference>
<name>A0ABR1RZE1_9PEZI</name>
<gene>
    <name evidence="4" type="ORF">PG991_006530</name>
</gene>
<dbReference type="SMART" id="SM00233">
    <property type="entry name" value="PH"/>
    <property type="match status" value="1"/>
</dbReference>
<dbReference type="PANTHER" id="PTHR35391">
    <property type="entry name" value="C2H2-TYPE DOMAIN-CONTAINING PROTEIN-RELATED"/>
    <property type="match status" value="1"/>
</dbReference>
<sequence length="1324" mass="150524">MVSTKEPLPTDDGDTGDSALQETTLEPIQEETDPAAIRTRTERCQALFETCQRHFISDEDDWLDKMSAAFSWWSLGIGAAKSGHSSLDRRVQSRDDVKDLIISLLDSLKTSLENCLELSTNRNEVQEGQGNPFDMDGQRYYIRTNIQYLSKISASIRKSGTKFRHQRADRLLEHRAPKLEEFRRYMFWIILVGPSKMQLLNSLLQRHTLTGDITWKKAWITLKAYFTDEQRLSPVQKRLIHANLVRRNRFDIYFRTCRQKTGSNEDTSVPGTVPDPTKHTAVTPKPNATNSEDPIPDQARRHDPGVQMQPTPSQAAKSVDRTMLSSQPATDIGSIVMPRRPTTQGARTVSTKFSRGALKQDYPKCPCPEGKSFWCPFCAQPLDASYSNRKKDKRWRGHVAEDLSPYVCVYEDCDSPDAMYLSTDQWKAHLAKSHSASRWICDSCWLDSDNPSEFEFDAEKAWSDHLAAEHEGEYEEEDLEDFAEASCRSVIPPVSCPLCHGNAPSSKPDADEHIAEHLHSFALQALPWETVGTDEDEITRGSAGSGVQSPLCSASDDESEGLEEREGYHPVSLWKLRLALIRQHADRLHSRLSSSGSRWDVIDELQLVFDDDIIMSRGNDSYREDILHEANVRLERIIHILERLLVLFDVADSQDFQTDTQDTTLDLHDIQNDMQDTGLSLSEELSGFQMLAEIAGKSSYEASRAPSESSSEGFDSEMSCSRNLYRTGYPRMAVLIALATGGLGFIVPTVSLHHRFDIKGTMQVFAADPSTRDPNEYHEGPGAPSSSPNRLIQLFNQHWQAAFSTMPEFPRYARMLQQSSAVFMPIPRHQIFETPAEYLERIKAYPDQSKVTATLSTHPDPFMTTTLKMYMSKFDFSEEPIDVSLRKFLIESEIGMESDTIDRVLKAFANRYHRCNPNIYRSSDTAYFFAVSLLILHMNTFDQETAKLIPGLTYEVAYRMTADDYIKATRGKGVCEDILRYFYDNLTHIPIIGVNGLRTEEVVNAESQPKVQEIAEPTTRICGIHYPTTLARILSGGTSCIPRLISDGLGKINYSTNPYNWFNGLHHLSTYSQNTVNAFCMPSSEFEEDYDRNERVIKCGILMIYPSLQGPPGWILRYLVLTEVTLYICREPPRGGQPLMVPGGPVLKCYESRIGSLRDGDLVMPLEQVVALTEKSYTDHEHAFLVAQQSCDLETRFVAEEDDDMQDWMTKINYAAAFHTAGFLECHSLEKSYSERERRHRELRQHVKSLETPRTPIDDRMISEARHFDILMPLKWSTRDRVLVAASKIRRRIAQRYIEERRVECHLEILSGHLQRDDVAGTSD</sequence>
<feature type="region of interest" description="Disordered" evidence="1">
    <location>
        <begin position="1"/>
        <end position="32"/>
    </location>
</feature>
<dbReference type="PROSITE" id="PS50190">
    <property type="entry name" value="SEC7"/>
    <property type="match status" value="1"/>
</dbReference>
<dbReference type="Proteomes" id="UP001396898">
    <property type="component" value="Unassembled WGS sequence"/>
</dbReference>
<dbReference type="PROSITE" id="PS50003">
    <property type="entry name" value="PH_DOMAIN"/>
    <property type="match status" value="1"/>
</dbReference>
<dbReference type="SUPFAM" id="SSF50729">
    <property type="entry name" value="PH domain-like"/>
    <property type="match status" value="1"/>
</dbReference>
<feature type="domain" description="PH" evidence="2">
    <location>
        <begin position="1095"/>
        <end position="1217"/>
    </location>
</feature>
<dbReference type="Pfam" id="PF01369">
    <property type="entry name" value="Sec7"/>
    <property type="match status" value="1"/>
</dbReference>
<organism evidence="4 5">
    <name type="scientific">Apiospora marii</name>
    <dbReference type="NCBI Taxonomy" id="335849"/>
    <lineage>
        <taxon>Eukaryota</taxon>
        <taxon>Fungi</taxon>
        <taxon>Dikarya</taxon>
        <taxon>Ascomycota</taxon>
        <taxon>Pezizomycotina</taxon>
        <taxon>Sordariomycetes</taxon>
        <taxon>Xylariomycetidae</taxon>
        <taxon>Amphisphaeriales</taxon>
        <taxon>Apiosporaceae</taxon>
        <taxon>Apiospora</taxon>
    </lineage>
</organism>